<comment type="subcellular location">
    <subcellularLocation>
        <location evidence="1">Endoplasmic reticulum membrane</location>
        <topology evidence="1">Multi-pass membrane protein</topology>
    </subcellularLocation>
</comment>
<evidence type="ECO:0000256" key="3">
    <source>
        <dbReference type="ARBA" id="ARBA00022692"/>
    </source>
</evidence>
<feature type="transmembrane region" description="Helical" evidence="7">
    <location>
        <begin position="137"/>
        <end position="158"/>
    </location>
</feature>
<dbReference type="InterPro" id="IPR016964">
    <property type="entry name" value="Sigma2_recept"/>
</dbReference>
<dbReference type="Pfam" id="PF05241">
    <property type="entry name" value="EBP"/>
    <property type="match status" value="1"/>
</dbReference>
<feature type="transmembrane region" description="Helical" evidence="7">
    <location>
        <begin position="62"/>
        <end position="84"/>
    </location>
</feature>
<evidence type="ECO:0000256" key="6">
    <source>
        <dbReference type="ARBA" id="ARBA00023136"/>
    </source>
</evidence>
<sequence>MSSQQFLDRFYFLYYLIHIPITVLIDSTLVIPKEFQLELQKTILSFHISSNNDFLLAGDVELWLKIFGLIEILFQLPFFIYYCITFLKKKFSVTVTPNPKLYVCNLIYGFNASLTTLVCLFYVYFKGPENGLTNGEVINLIFVYFPTFLIPAIIFIDFTKRITNLLQMEFLKSKKNE</sequence>
<evidence type="ECO:0000313" key="9">
    <source>
        <dbReference type="EMBL" id="ODV96054.1"/>
    </source>
</evidence>
<accession>A0A1E4TWE8</accession>
<dbReference type="AlphaFoldDB" id="A0A1E4TWE8"/>
<protein>
    <recommendedName>
        <fullName evidence="7">Efficient mitochondria targeting-associated protein 19</fullName>
    </recommendedName>
</protein>
<feature type="transmembrane region" description="Helical" evidence="7">
    <location>
        <begin position="12"/>
        <end position="31"/>
    </location>
</feature>
<keyword evidence="10" id="KW-1185">Reference proteome</keyword>
<dbReference type="EMBL" id="KV454013">
    <property type="protein sequence ID" value="ODV96054.1"/>
    <property type="molecule type" value="Genomic_DNA"/>
</dbReference>
<dbReference type="PANTHER" id="PTHR31204:SF1">
    <property type="entry name" value="SIGMA INTRACELLULAR RECEPTOR 2"/>
    <property type="match status" value="1"/>
</dbReference>
<dbReference type="Proteomes" id="UP000094236">
    <property type="component" value="Unassembled WGS sequence"/>
</dbReference>
<name>A0A1E4TWE8_PACTA</name>
<evidence type="ECO:0000313" key="10">
    <source>
        <dbReference type="Proteomes" id="UP000094236"/>
    </source>
</evidence>
<evidence type="ECO:0000256" key="4">
    <source>
        <dbReference type="ARBA" id="ARBA00022824"/>
    </source>
</evidence>
<reference evidence="10" key="1">
    <citation type="submission" date="2016-05" db="EMBL/GenBank/DDBJ databases">
        <title>Comparative genomics of biotechnologically important yeasts.</title>
        <authorList>
            <consortium name="DOE Joint Genome Institute"/>
            <person name="Riley R."/>
            <person name="Haridas S."/>
            <person name="Wolfe K.H."/>
            <person name="Lopes M.R."/>
            <person name="Hittinger C.T."/>
            <person name="Goker M."/>
            <person name="Salamov A."/>
            <person name="Wisecaver J."/>
            <person name="Long T.M."/>
            <person name="Aerts A.L."/>
            <person name="Barry K."/>
            <person name="Choi C."/>
            <person name="Clum A."/>
            <person name="Coughlan A.Y."/>
            <person name="Deshpande S."/>
            <person name="Douglass A.P."/>
            <person name="Hanson S.J."/>
            <person name="Klenk H.-P."/>
            <person name="Labutti K."/>
            <person name="Lapidus A."/>
            <person name="Lindquist E."/>
            <person name="Lipzen A."/>
            <person name="Meier-Kolthoff J.P."/>
            <person name="Ohm R.A."/>
            <person name="Otillar R.P."/>
            <person name="Pangilinan J."/>
            <person name="Peng Y."/>
            <person name="Rokas A."/>
            <person name="Rosa C.A."/>
            <person name="Scheuner C."/>
            <person name="Sibirny A.A."/>
            <person name="Slot J.C."/>
            <person name="Stielow J.B."/>
            <person name="Sun H."/>
            <person name="Kurtzman C.P."/>
            <person name="Blackwell M."/>
            <person name="Grigoriev I.V."/>
            <person name="Jeffries T.W."/>
        </authorList>
    </citation>
    <scope>NUCLEOTIDE SEQUENCE [LARGE SCALE GENOMIC DNA]</scope>
    <source>
        <strain evidence="10">NRRL Y-2460</strain>
    </source>
</reference>
<gene>
    <name evidence="9" type="ORF">PACTADRAFT_2356</name>
</gene>
<evidence type="ECO:0000259" key="8">
    <source>
        <dbReference type="PROSITE" id="PS51751"/>
    </source>
</evidence>
<evidence type="ECO:0000256" key="5">
    <source>
        <dbReference type="ARBA" id="ARBA00022989"/>
    </source>
</evidence>
<evidence type="ECO:0000256" key="7">
    <source>
        <dbReference type="PIRNR" id="PIRNR031032"/>
    </source>
</evidence>
<dbReference type="PIRSF" id="PIRSF031032">
    <property type="entry name" value="TMP_97_prd"/>
    <property type="match status" value="1"/>
</dbReference>
<keyword evidence="5 7" id="KW-1133">Transmembrane helix</keyword>
<comment type="similarity">
    <text evidence="2">Belongs to the TMEM97/sigma-2 receptor family.</text>
</comment>
<organism evidence="9 10">
    <name type="scientific">Pachysolen tannophilus NRRL Y-2460</name>
    <dbReference type="NCBI Taxonomy" id="669874"/>
    <lineage>
        <taxon>Eukaryota</taxon>
        <taxon>Fungi</taxon>
        <taxon>Dikarya</taxon>
        <taxon>Ascomycota</taxon>
        <taxon>Saccharomycotina</taxon>
        <taxon>Pichiomycetes</taxon>
        <taxon>Pachysolenaceae</taxon>
        <taxon>Pachysolen</taxon>
    </lineage>
</organism>
<feature type="transmembrane region" description="Helical" evidence="7">
    <location>
        <begin position="105"/>
        <end position="125"/>
    </location>
</feature>
<keyword evidence="4 7" id="KW-0256">Endoplasmic reticulum</keyword>
<dbReference type="OrthoDB" id="433124at2759"/>
<dbReference type="InterPro" id="IPR033118">
    <property type="entry name" value="EXPERA"/>
</dbReference>
<dbReference type="GO" id="GO:0005789">
    <property type="term" value="C:endoplasmic reticulum membrane"/>
    <property type="evidence" value="ECO:0007669"/>
    <property type="project" value="UniProtKB-SubCell"/>
</dbReference>
<dbReference type="InterPro" id="IPR051987">
    <property type="entry name" value="Sigma-2_receptor-like"/>
</dbReference>
<evidence type="ECO:0000256" key="1">
    <source>
        <dbReference type="ARBA" id="ARBA00004477"/>
    </source>
</evidence>
<keyword evidence="3 7" id="KW-0812">Transmembrane</keyword>
<evidence type="ECO:0000256" key="2">
    <source>
        <dbReference type="ARBA" id="ARBA00009096"/>
    </source>
</evidence>
<proteinExistence type="inferred from homology"/>
<feature type="domain" description="EXPERA" evidence="8">
    <location>
        <begin position="7"/>
        <end position="155"/>
    </location>
</feature>
<dbReference type="STRING" id="669874.A0A1E4TWE8"/>
<dbReference type="PANTHER" id="PTHR31204">
    <property type="entry name" value="SIGMA INTRACELLULAR RECEPTOR 2"/>
    <property type="match status" value="1"/>
</dbReference>
<dbReference type="PROSITE" id="PS51751">
    <property type="entry name" value="EXPERA"/>
    <property type="match status" value="1"/>
</dbReference>
<keyword evidence="6 7" id="KW-0472">Membrane</keyword>
<dbReference type="GO" id="GO:0006626">
    <property type="term" value="P:protein targeting to mitochondrion"/>
    <property type="evidence" value="ECO:0007669"/>
    <property type="project" value="EnsemblFungi"/>
</dbReference>